<dbReference type="AlphaFoldDB" id="A0A4P9YYD8"/>
<feature type="compositionally biased region" description="Low complexity" evidence="1">
    <location>
        <begin position="1"/>
        <end position="21"/>
    </location>
</feature>
<feature type="non-terminal residue" evidence="2">
    <location>
        <position position="111"/>
    </location>
</feature>
<dbReference type="OrthoDB" id="21225at2759"/>
<evidence type="ECO:0000313" key="2">
    <source>
        <dbReference type="EMBL" id="RKP24935.1"/>
    </source>
</evidence>
<reference evidence="3" key="1">
    <citation type="journal article" date="2018" name="Nat. Microbiol.">
        <title>Leveraging single-cell genomics to expand the fungal tree of life.</title>
        <authorList>
            <person name="Ahrendt S.R."/>
            <person name="Quandt C.A."/>
            <person name="Ciobanu D."/>
            <person name="Clum A."/>
            <person name="Salamov A."/>
            <person name="Andreopoulos B."/>
            <person name="Cheng J.F."/>
            <person name="Woyke T."/>
            <person name="Pelin A."/>
            <person name="Henrissat B."/>
            <person name="Reynolds N.K."/>
            <person name="Benny G.L."/>
            <person name="Smith M.E."/>
            <person name="James T.Y."/>
            <person name="Grigoriev I.V."/>
        </authorList>
    </citation>
    <scope>NUCLEOTIDE SEQUENCE [LARGE SCALE GENOMIC DNA]</scope>
    <source>
        <strain evidence="3">Benny S71-1</strain>
    </source>
</reference>
<organism evidence="2 3">
    <name type="scientific">Syncephalis pseudoplumigaleata</name>
    <dbReference type="NCBI Taxonomy" id="1712513"/>
    <lineage>
        <taxon>Eukaryota</taxon>
        <taxon>Fungi</taxon>
        <taxon>Fungi incertae sedis</taxon>
        <taxon>Zoopagomycota</taxon>
        <taxon>Zoopagomycotina</taxon>
        <taxon>Zoopagomycetes</taxon>
        <taxon>Zoopagales</taxon>
        <taxon>Piptocephalidaceae</taxon>
        <taxon>Syncephalis</taxon>
    </lineage>
</organism>
<evidence type="ECO:0000256" key="1">
    <source>
        <dbReference type="SAM" id="MobiDB-lite"/>
    </source>
</evidence>
<keyword evidence="3" id="KW-1185">Reference proteome</keyword>
<feature type="region of interest" description="Disordered" evidence="1">
    <location>
        <begin position="1"/>
        <end position="44"/>
    </location>
</feature>
<accession>A0A4P9YYD8</accession>
<gene>
    <name evidence="2" type="ORF">SYNPS1DRAFT_16417</name>
</gene>
<protein>
    <submittedName>
        <fullName evidence="2">Uncharacterized protein</fullName>
    </submittedName>
</protein>
<proteinExistence type="predicted"/>
<dbReference type="Proteomes" id="UP000278143">
    <property type="component" value="Unassembled WGS sequence"/>
</dbReference>
<evidence type="ECO:0000313" key="3">
    <source>
        <dbReference type="Proteomes" id="UP000278143"/>
    </source>
</evidence>
<dbReference type="EMBL" id="KZ989965">
    <property type="protein sequence ID" value="RKP24935.1"/>
    <property type="molecule type" value="Genomic_DNA"/>
</dbReference>
<sequence>MLTRPAPAASTSTSSPSASSAGRTRFVANGLRAGQNGSHTASEPSLDELKRFVCTLRNRAVALYATNSSILAKHVTAWLTLWGTDISHLSIDGTQQAADEVEATHVSANAS</sequence>
<name>A0A4P9YYD8_9FUNG</name>